<keyword evidence="1" id="KW-0808">Transferase</keyword>
<dbReference type="InterPro" id="IPR050769">
    <property type="entry name" value="NAT_camello-type"/>
</dbReference>
<gene>
    <name evidence="3" type="ORF">N6G96_04825</name>
</gene>
<dbReference type="Proteomes" id="UP001302696">
    <property type="component" value="Chromosome"/>
</dbReference>
<dbReference type="Pfam" id="PF00583">
    <property type="entry name" value="Acetyltransf_1"/>
    <property type="match status" value="1"/>
</dbReference>
<dbReference type="PANTHER" id="PTHR13947:SF37">
    <property type="entry name" value="LD18367P"/>
    <property type="match status" value="1"/>
</dbReference>
<dbReference type="EMBL" id="CP104778">
    <property type="protein sequence ID" value="WPC22513.1"/>
    <property type="molecule type" value="Genomic_DNA"/>
</dbReference>
<evidence type="ECO:0000313" key="4">
    <source>
        <dbReference type="Proteomes" id="UP001302696"/>
    </source>
</evidence>
<dbReference type="CDD" id="cd04301">
    <property type="entry name" value="NAT_SF"/>
    <property type="match status" value="1"/>
</dbReference>
<protein>
    <submittedName>
        <fullName evidence="3">GNAT family N-acetyltransferase</fullName>
    </submittedName>
</protein>
<dbReference type="InterPro" id="IPR016181">
    <property type="entry name" value="Acyl_CoA_acyltransferase"/>
</dbReference>
<dbReference type="RefSeq" id="WP_063697360.1">
    <property type="nucleotide sequence ID" value="NZ_BBIM01000028.1"/>
</dbReference>
<dbReference type="Gene3D" id="3.40.630.30">
    <property type="match status" value="1"/>
</dbReference>
<dbReference type="SUPFAM" id="SSF55729">
    <property type="entry name" value="Acyl-CoA N-acyltransferases (Nat)"/>
    <property type="match status" value="1"/>
</dbReference>
<dbReference type="PROSITE" id="PS51186">
    <property type="entry name" value="GNAT"/>
    <property type="match status" value="1"/>
</dbReference>
<evidence type="ECO:0000259" key="2">
    <source>
        <dbReference type="PROSITE" id="PS51186"/>
    </source>
</evidence>
<evidence type="ECO:0000256" key="1">
    <source>
        <dbReference type="ARBA" id="ARBA00022679"/>
    </source>
</evidence>
<accession>A0ABZ0Q8Q3</accession>
<keyword evidence="4" id="KW-1185">Reference proteome</keyword>
<evidence type="ECO:0000313" key="3">
    <source>
        <dbReference type="EMBL" id="WPC22513.1"/>
    </source>
</evidence>
<reference evidence="4" key="1">
    <citation type="submission" date="2024-06" db="EMBL/GenBank/DDBJ databases">
        <authorList>
            <person name="Chang H.C."/>
            <person name="Mun S.Y."/>
        </authorList>
    </citation>
    <scope>NUCLEOTIDE SEQUENCE [LARGE SCALE GENOMIC DNA]</scope>
    <source>
        <strain evidence="4">KT1</strain>
    </source>
</reference>
<proteinExistence type="predicted"/>
<sequence length="153" mass="17688">MEIKCITKYSAEHYKLLLTADPDLQMVEGYLPKSIGFQLVDGDQVVGIVLLVPMNSKKIELKNIAVRPDYQHKGLAQKLIKNVLRYAKQHEFSEMIVGTGSTSFEQLYLYQKMGFRCFAIRVDFFSDNYKKPIVENGLRLHDMILLRQKITND</sequence>
<dbReference type="PANTHER" id="PTHR13947">
    <property type="entry name" value="GNAT FAMILY N-ACETYLTRANSFERASE"/>
    <property type="match status" value="1"/>
</dbReference>
<organism evidence="3 4">
    <name type="scientific">Pediococcus inopinatus</name>
    <dbReference type="NCBI Taxonomy" id="114090"/>
    <lineage>
        <taxon>Bacteria</taxon>
        <taxon>Bacillati</taxon>
        <taxon>Bacillota</taxon>
        <taxon>Bacilli</taxon>
        <taxon>Lactobacillales</taxon>
        <taxon>Lactobacillaceae</taxon>
        <taxon>Pediococcus</taxon>
    </lineage>
</organism>
<feature type="domain" description="N-acetyltransferase" evidence="2">
    <location>
        <begin position="1"/>
        <end position="134"/>
    </location>
</feature>
<name>A0ABZ0Q8Q3_9LACO</name>
<dbReference type="InterPro" id="IPR000182">
    <property type="entry name" value="GNAT_dom"/>
</dbReference>